<dbReference type="EMBL" id="JANYMP010000007">
    <property type="protein sequence ID" value="MCS7478441.1"/>
    <property type="molecule type" value="Genomic_DNA"/>
</dbReference>
<comment type="caution">
    <text evidence="1">The sequence shown here is derived from an EMBL/GenBank/DDBJ whole genome shotgun (WGS) entry which is preliminary data.</text>
</comment>
<dbReference type="Proteomes" id="UP001141259">
    <property type="component" value="Unassembled WGS sequence"/>
</dbReference>
<dbReference type="AlphaFoldDB" id="A0A9X3AFK9"/>
<accession>A0A9X3AFK9</accession>
<organism evidence="1 2">
    <name type="scientific">Umezawaea endophytica</name>
    <dbReference type="NCBI Taxonomy" id="1654476"/>
    <lineage>
        <taxon>Bacteria</taxon>
        <taxon>Bacillati</taxon>
        <taxon>Actinomycetota</taxon>
        <taxon>Actinomycetes</taxon>
        <taxon>Pseudonocardiales</taxon>
        <taxon>Pseudonocardiaceae</taxon>
        <taxon>Umezawaea</taxon>
    </lineage>
</organism>
<gene>
    <name evidence="1" type="ORF">NZH93_16400</name>
</gene>
<dbReference type="RefSeq" id="WP_259623954.1">
    <property type="nucleotide sequence ID" value="NZ_JANYMP010000007.1"/>
</dbReference>
<sequence>MHLATYVGLLDHAERSLADAFRLVATNDAVDPDVARACESLAAASDRHVDRLAPVVRRYGERDGVEPKAMGLKTTRPGGPGLLRDLLDVYALASFVDLTWTIVAHVARGLRDSALLDVAESCEQETDRQLVWLRARVKHSAPRVLIPAP</sequence>
<name>A0A9X3AFK9_9PSEU</name>
<protein>
    <submittedName>
        <fullName evidence="1">Uncharacterized protein</fullName>
    </submittedName>
</protein>
<proteinExistence type="predicted"/>
<evidence type="ECO:0000313" key="1">
    <source>
        <dbReference type="EMBL" id="MCS7478441.1"/>
    </source>
</evidence>
<keyword evidence="2" id="KW-1185">Reference proteome</keyword>
<reference evidence="1" key="1">
    <citation type="submission" date="2022-08" db="EMBL/GenBank/DDBJ databases">
        <authorList>
            <person name="Tistechok S."/>
            <person name="Samborskyy M."/>
            <person name="Roman I."/>
        </authorList>
    </citation>
    <scope>NUCLEOTIDE SEQUENCE</scope>
    <source>
        <strain evidence="1">DSM 103496</strain>
    </source>
</reference>
<evidence type="ECO:0000313" key="2">
    <source>
        <dbReference type="Proteomes" id="UP001141259"/>
    </source>
</evidence>